<sequence>MARDVPRKAIGRVMGHEFGRVWLRPPLGGREWTAREEDVEPVPVSEALSPRVAEANRPLLRRTGTCEAADWPLHAAWDEELPKPVFCVTCLACGERSGDGGRPRSGAESWSGEHAVRHPGHRLFRLTAEAVLRFTGPPGQPEGRRGSRPSSRHSPTETA</sequence>
<evidence type="ECO:0000313" key="3">
    <source>
        <dbReference type="EMBL" id="RKN54955.1"/>
    </source>
</evidence>
<evidence type="ECO:0000313" key="4">
    <source>
        <dbReference type="Proteomes" id="UP000270343"/>
    </source>
</evidence>
<name>A0A3B0A2W1_9ACTN</name>
<keyword evidence="4" id="KW-1185">Reference proteome</keyword>
<dbReference type="EMBL" id="RBAM01000099">
    <property type="protein sequence ID" value="RKN54955.1"/>
    <property type="molecule type" value="Genomic_DNA"/>
</dbReference>
<protein>
    <recommendedName>
        <fullName evidence="2">DUF7848 domain-containing protein</fullName>
    </recommendedName>
</protein>
<organism evidence="3 4">
    <name type="scientific">Streptomyces klenkii</name>
    <dbReference type="NCBI Taxonomy" id="1420899"/>
    <lineage>
        <taxon>Bacteria</taxon>
        <taxon>Bacillati</taxon>
        <taxon>Actinomycetota</taxon>
        <taxon>Actinomycetes</taxon>
        <taxon>Kitasatosporales</taxon>
        <taxon>Streptomycetaceae</taxon>
        <taxon>Streptomyces</taxon>
    </lineage>
</organism>
<dbReference type="RefSeq" id="WP_147449892.1">
    <property type="nucleotide sequence ID" value="NZ_RBAM01000099.1"/>
</dbReference>
<comment type="caution">
    <text evidence="3">The sequence shown here is derived from an EMBL/GenBank/DDBJ whole genome shotgun (WGS) entry which is preliminary data.</text>
</comment>
<dbReference type="Proteomes" id="UP000270343">
    <property type="component" value="Unassembled WGS sequence"/>
</dbReference>
<dbReference type="OrthoDB" id="3855669at2"/>
<feature type="domain" description="DUF7848" evidence="2">
    <location>
        <begin position="65"/>
        <end position="135"/>
    </location>
</feature>
<accession>A0A3B0A2W1</accession>
<gene>
    <name evidence="3" type="ORF">D7231_34930</name>
</gene>
<evidence type="ECO:0000259" key="2">
    <source>
        <dbReference type="Pfam" id="PF25232"/>
    </source>
</evidence>
<reference evidence="3 4" key="1">
    <citation type="journal article" date="2015" name="Antonie Van Leeuwenhoek">
        <title>Streptomyces klenkii sp. nov., isolated from deep marine sediment.</title>
        <authorList>
            <person name="Veyisoglu A."/>
            <person name="Sahin N."/>
        </authorList>
    </citation>
    <scope>NUCLEOTIDE SEQUENCE [LARGE SCALE GENOMIC DNA]</scope>
    <source>
        <strain evidence="3 4">KCTC 29202</strain>
    </source>
</reference>
<evidence type="ECO:0000256" key="1">
    <source>
        <dbReference type="SAM" id="MobiDB-lite"/>
    </source>
</evidence>
<dbReference type="AlphaFoldDB" id="A0A3B0A2W1"/>
<dbReference type="Pfam" id="PF25232">
    <property type="entry name" value="DUF7848"/>
    <property type="match status" value="1"/>
</dbReference>
<dbReference type="InterPro" id="IPR057170">
    <property type="entry name" value="DUF7848"/>
</dbReference>
<feature type="region of interest" description="Disordered" evidence="1">
    <location>
        <begin position="95"/>
        <end position="159"/>
    </location>
</feature>
<proteinExistence type="predicted"/>